<protein>
    <submittedName>
        <fullName evidence="1">Uncharacterized protein</fullName>
    </submittedName>
</protein>
<gene>
    <name evidence="1" type="ORF">BLUESHADOW_68</name>
</gene>
<keyword evidence="2" id="KW-1185">Reference proteome</keyword>
<name>A0AC61TQ60_9CAUD</name>
<organism evidence="1 2">
    <name type="scientific">Citrobacter phage vB_CfrD_BlueShadow</name>
    <dbReference type="NCBI Taxonomy" id="2902660"/>
    <lineage>
        <taxon>Viruses</taxon>
        <taxon>Duplodnaviria</taxon>
        <taxon>Heunggongvirae</taxon>
        <taxon>Uroviricota</taxon>
        <taxon>Caudoviricetes</taxon>
        <taxon>Drexlerviridae</taxon>
        <taxon>Tempevirinae</taxon>
        <taxon>Tlsvirus</taxon>
        <taxon>Tlsvirus blueshaddow</taxon>
        <taxon>Tlsvirus sazh</taxon>
    </lineage>
</organism>
<proteinExistence type="predicted"/>
<evidence type="ECO:0000313" key="2">
    <source>
        <dbReference type="Proteomes" id="UP000828725"/>
    </source>
</evidence>
<evidence type="ECO:0000313" key="1">
    <source>
        <dbReference type="EMBL" id="UGO53619.1"/>
    </source>
</evidence>
<dbReference type="Proteomes" id="UP000828725">
    <property type="component" value="Segment"/>
</dbReference>
<reference evidence="1" key="1">
    <citation type="submission" date="2021-10" db="EMBL/GenBank/DDBJ databases">
        <authorList>
            <person name="Heaps C.X."/>
            <person name="Cranston A."/>
            <person name="Gomez A."/>
            <person name="Gordon B."/>
            <person name="Thompson D.W."/>
            <person name="Grose J.H."/>
        </authorList>
    </citation>
    <scope>NUCLEOTIDE SEQUENCE</scope>
</reference>
<dbReference type="EMBL" id="OL539462">
    <property type="protein sequence ID" value="UGO53619.1"/>
    <property type="molecule type" value="Genomic_DNA"/>
</dbReference>
<sequence length="72" mass="8565">MRKNYRNRGFIMLTFILIAIVLILYICGAFLMRALLKEADADDKDSWKPIILWPGYIIVPIYELIRDGEFKW</sequence>
<accession>A0AC61TQ60</accession>